<organism evidence="2 3">
    <name type="scientific">Zunongwangia profunda (strain DSM 18752 / CCTCC AB 206139 / SM-A87)</name>
    <name type="common">Wangia profunda</name>
    <dbReference type="NCBI Taxonomy" id="655815"/>
    <lineage>
        <taxon>Bacteria</taxon>
        <taxon>Pseudomonadati</taxon>
        <taxon>Bacteroidota</taxon>
        <taxon>Flavobacteriia</taxon>
        <taxon>Flavobacteriales</taxon>
        <taxon>Flavobacteriaceae</taxon>
        <taxon>Zunongwangia</taxon>
    </lineage>
</organism>
<evidence type="ECO:0000256" key="1">
    <source>
        <dbReference type="SAM" id="Phobius"/>
    </source>
</evidence>
<feature type="transmembrane region" description="Helical" evidence="1">
    <location>
        <begin position="25"/>
        <end position="44"/>
    </location>
</feature>
<name>D5BEK1_ZUNPS</name>
<accession>D5BEK1</accession>
<dbReference type="HOGENOM" id="CLU_3031613_0_0_10"/>
<dbReference type="AlphaFoldDB" id="D5BEK1"/>
<protein>
    <submittedName>
        <fullName evidence="2">Uncharacterized protein</fullName>
    </submittedName>
</protein>
<dbReference type="STRING" id="655815.ZPR_4686"/>
<keyword evidence="1" id="KW-1133">Transmembrane helix</keyword>
<evidence type="ECO:0000313" key="2">
    <source>
        <dbReference type="EMBL" id="ADF54986.1"/>
    </source>
</evidence>
<dbReference type="RefSeq" id="WP_013074045.1">
    <property type="nucleotide sequence ID" value="NC_014041.1"/>
</dbReference>
<evidence type="ECO:0000313" key="3">
    <source>
        <dbReference type="Proteomes" id="UP000001654"/>
    </source>
</evidence>
<dbReference type="KEGG" id="zpr:ZPR_4686"/>
<reference evidence="2 3" key="1">
    <citation type="journal article" date="2010" name="BMC Genomics">
        <title>The complete genome of Zunongwangia profunda SM-A87 reveals its adaptation to the deep-sea environment and ecological role in sedimentary organic nitrogen degradation.</title>
        <authorList>
            <person name="Qin Q.L."/>
            <person name="Zhang X.Y."/>
            <person name="Wang X.M."/>
            <person name="Liu G.M."/>
            <person name="Chen X.L."/>
            <person name="Xie B.B."/>
            <person name="Dang H.Y."/>
            <person name="Zhou B.C."/>
            <person name="Yu J."/>
            <person name="Zhang Y.Z."/>
        </authorList>
    </citation>
    <scope>NUCLEOTIDE SEQUENCE [LARGE SCALE GENOMIC DNA]</scope>
    <source>
        <strain evidence="3">DSM 18752 / CCTCC AB 206139 / SM-A87</strain>
    </source>
</reference>
<proteinExistence type="predicted"/>
<gene>
    <name evidence="2" type="ordered locus">ZPR_4686</name>
</gene>
<keyword evidence="1" id="KW-0812">Transmembrane</keyword>
<keyword evidence="1" id="KW-0472">Membrane</keyword>
<dbReference type="Proteomes" id="UP000001654">
    <property type="component" value="Chromosome"/>
</dbReference>
<keyword evidence="3" id="KW-1185">Reference proteome</keyword>
<sequence>MGNSSFGAGAKWAAEQAAKRPNKLGLIYGIAGGIVVGVASLFTAQKIKKKKIKNT</sequence>
<dbReference type="EMBL" id="CP001650">
    <property type="protein sequence ID" value="ADF54986.1"/>
    <property type="molecule type" value="Genomic_DNA"/>
</dbReference>